<dbReference type="EnsemblMetazoa" id="GAUT010556-RA">
    <property type="protein sequence ID" value="GAUT010556-PA"/>
    <property type="gene ID" value="GAUT010556"/>
</dbReference>
<dbReference type="Proteomes" id="UP000078200">
    <property type="component" value="Unassembled WGS sequence"/>
</dbReference>
<proteinExistence type="predicted"/>
<accession>A0A1A9UNQ6</accession>
<dbReference type="SUPFAM" id="SSF47203">
    <property type="entry name" value="Acyl-CoA dehydrogenase C-terminal domain-like"/>
    <property type="match status" value="1"/>
</dbReference>
<dbReference type="Pfam" id="PF21343">
    <property type="entry name" value="ACAD9-ACADV_C"/>
    <property type="match status" value="1"/>
</dbReference>
<organism evidence="4 5">
    <name type="scientific">Glossina austeni</name>
    <name type="common">Savannah tsetse fly</name>
    <dbReference type="NCBI Taxonomy" id="7395"/>
    <lineage>
        <taxon>Eukaryota</taxon>
        <taxon>Metazoa</taxon>
        <taxon>Ecdysozoa</taxon>
        <taxon>Arthropoda</taxon>
        <taxon>Hexapoda</taxon>
        <taxon>Insecta</taxon>
        <taxon>Pterygota</taxon>
        <taxon>Neoptera</taxon>
        <taxon>Endopterygota</taxon>
        <taxon>Diptera</taxon>
        <taxon>Brachycera</taxon>
        <taxon>Muscomorpha</taxon>
        <taxon>Hippoboscoidea</taxon>
        <taxon>Glossinidae</taxon>
        <taxon>Glossina</taxon>
    </lineage>
</organism>
<dbReference type="GO" id="GO:0016627">
    <property type="term" value="F:oxidoreductase activity, acting on the CH-CH group of donors"/>
    <property type="evidence" value="ECO:0007669"/>
    <property type="project" value="InterPro"/>
</dbReference>
<dbReference type="InterPro" id="IPR049448">
    <property type="entry name" value="ACAD9/ACADV-like_C"/>
</dbReference>
<keyword evidence="2" id="KW-0560">Oxidoreductase</keyword>
<sequence length="219" mass="24080">MVVTAAAGDDIPAKPEITEDEGKVKIADKVPEEVVEEDFPLISPSIDYPEQERNYADYKKMVKELNCQTAHLENIKNQIQIIACKSYSSMGSSPTRDRFIRDQRTGLMGAEASRRAASSVGIGGTALSPYVTTELQLHGKRAGECIDLFGKTVESLLIKYGKGIIGEQCILHRLANSAIDIYAMIVTLSRASRAVRQNIPTAEHELNLTKAWCAQINVE</sequence>
<reference evidence="4" key="1">
    <citation type="submission" date="2020-05" db="UniProtKB">
        <authorList>
            <consortium name="EnsemblMetazoa"/>
        </authorList>
    </citation>
    <scope>IDENTIFICATION</scope>
    <source>
        <strain evidence="4">TTRI</strain>
    </source>
</reference>
<evidence type="ECO:0000313" key="4">
    <source>
        <dbReference type="EnsemblMetazoa" id="GAUT010556-PA"/>
    </source>
</evidence>
<evidence type="ECO:0000259" key="3">
    <source>
        <dbReference type="Pfam" id="PF21343"/>
    </source>
</evidence>
<evidence type="ECO:0000256" key="2">
    <source>
        <dbReference type="ARBA" id="ARBA00023002"/>
    </source>
</evidence>
<name>A0A1A9UNQ6_GLOAU</name>
<dbReference type="AlphaFoldDB" id="A0A1A9UNQ6"/>
<dbReference type="InterPro" id="IPR036250">
    <property type="entry name" value="AcylCo_DH-like_C"/>
</dbReference>
<dbReference type="Gene3D" id="1.20.140.10">
    <property type="entry name" value="Butyryl-CoA Dehydrogenase, subunit A, domain 3"/>
    <property type="match status" value="1"/>
</dbReference>
<keyword evidence="5" id="KW-1185">Reference proteome</keyword>
<dbReference type="STRING" id="7395.A0A1A9UNQ6"/>
<keyword evidence="1" id="KW-0809">Transit peptide</keyword>
<feature type="domain" description="ACAD9/ACADV-like C-terminal" evidence="3">
    <location>
        <begin position="134"/>
        <end position="215"/>
    </location>
</feature>
<dbReference type="VEuPathDB" id="VectorBase:GAUT010556"/>
<evidence type="ECO:0000313" key="5">
    <source>
        <dbReference type="Proteomes" id="UP000078200"/>
    </source>
</evidence>
<evidence type="ECO:0000256" key="1">
    <source>
        <dbReference type="ARBA" id="ARBA00022946"/>
    </source>
</evidence>
<protein>
    <recommendedName>
        <fullName evidence="3">ACAD9/ACADV-like C-terminal domain-containing protein</fullName>
    </recommendedName>
</protein>